<dbReference type="EMBL" id="LMWU01000020">
    <property type="protein sequence ID" value="KUN68041.1"/>
    <property type="molecule type" value="Genomic_DNA"/>
</dbReference>
<dbReference type="SUPFAM" id="SSF48498">
    <property type="entry name" value="Tetracyclin repressor-like, C-terminal domain"/>
    <property type="match status" value="1"/>
</dbReference>
<keyword evidence="3" id="KW-0804">Transcription</keyword>
<name>A0A124HYI9_9ACTN</name>
<comment type="caution">
    <text evidence="6">The sequence shown here is derived from an EMBL/GenBank/DDBJ whole genome shotgun (WGS) entry which is preliminary data.</text>
</comment>
<sequence>MEPGCTPRRRRSRLTPTREAELYTTVLDLLREVGYDSLTMDAVATRTRCSKATLYRQWAGKPQLVAEALRHEKPATLAGVDTGSLRGDFAAVVAQMDELRMEQDTALMRGVLQAAHAHPDLLAALRELLVVPELSSLDALLGQAVERGEVPADTAALSYVSYALLGSVIAHQLLEDKAADPAFVGNYIDAVVLPSLGV</sequence>
<keyword evidence="1" id="KW-0805">Transcription regulation</keyword>
<reference evidence="6 7" key="1">
    <citation type="submission" date="2015-10" db="EMBL/GenBank/DDBJ databases">
        <title>Draft genome sequence of Streptomyces canus DSM 40017, type strain for the species Streptomyces canus.</title>
        <authorList>
            <person name="Ruckert C."/>
            <person name="Winkler A."/>
            <person name="Kalinowski J."/>
            <person name="Kampfer P."/>
            <person name="Glaeser S."/>
        </authorList>
    </citation>
    <scope>NUCLEOTIDE SEQUENCE [LARGE SCALE GENOMIC DNA]</scope>
    <source>
        <strain evidence="6 7">DSM 40017</strain>
    </source>
</reference>
<dbReference type="InterPro" id="IPR011075">
    <property type="entry name" value="TetR_C"/>
</dbReference>
<dbReference type="PANTHER" id="PTHR30055:SF149">
    <property type="entry name" value="TETR-FAMILY TRANSCRIPTIONAL REGULATOR"/>
    <property type="match status" value="1"/>
</dbReference>
<dbReference type="InterPro" id="IPR001647">
    <property type="entry name" value="HTH_TetR"/>
</dbReference>
<evidence type="ECO:0000259" key="5">
    <source>
        <dbReference type="PROSITE" id="PS50977"/>
    </source>
</evidence>
<dbReference type="GO" id="GO:0003700">
    <property type="term" value="F:DNA-binding transcription factor activity"/>
    <property type="evidence" value="ECO:0007669"/>
    <property type="project" value="TreeGrafter"/>
</dbReference>
<dbReference type="PROSITE" id="PS50977">
    <property type="entry name" value="HTH_TETR_2"/>
    <property type="match status" value="1"/>
</dbReference>
<organism evidence="6 7">
    <name type="scientific">Streptomyces canus</name>
    <dbReference type="NCBI Taxonomy" id="58343"/>
    <lineage>
        <taxon>Bacteria</taxon>
        <taxon>Bacillati</taxon>
        <taxon>Actinomycetota</taxon>
        <taxon>Actinomycetes</taxon>
        <taxon>Kitasatosporales</taxon>
        <taxon>Streptomycetaceae</taxon>
        <taxon>Streptomyces</taxon>
        <taxon>Streptomyces aurantiacus group</taxon>
    </lineage>
</organism>
<evidence type="ECO:0000313" key="6">
    <source>
        <dbReference type="EMBL" id="KUN68041.1"/>
    </source>
</evidence>
<proteinExistence type="predicted"/>
<keyword evidence="2 4" id="KW-0238">DNA-binding</keyword>
<evidence type="ECO:0000256" key="3">
    <source>
        <dbReference type="ARBA" id="ARBA00023163"/>
    </source>
</evidence>
<feature type="DNA-binding region" description="H-T-H motif" evidence="4">
    <location>
        <begin position="39"/>
        <end position="58"/>
    </location>
</feature>
<protein>
    <submittedName>
        <fullName evidence="6">TetR family transcriptional regulator</fullName>
    </submittedName>
</protein>
<evidence type="ECO:0000256" key="1">
    <source>
        <dbReference type="ARBA" id="ARBA00023015"/>
    </source>
</evidence>
<evidence type="ECO:0000256" key="4">
    <source>
        <dbReference type="PROSITE-ProRule" id="PRU00335"/>
    </source>
</evidence>
<dbReference type="STRING" id="58343.AQJ46_22560"/>
<accession>A0A124HYI9</accession>
<gene>
    <name evidence="6" type="ORF">AQJ46_22560</name>
</gene>
<dbReference type="Pfam" id="PF16859">
    <property type="entry name" value="TetR_C_11"/>
    <property type="match status" value="1"/>
</dbReference>
<evidence type="ECO:0000256" key="2">
    <source>
        <dbReference type="ARBA" id="ARBA00023125"/>
    </source>
</evidence>
<dbReference type="Proteomes" id="UP000053669">
    <property type="component" value="Unassembled WGS sequence"/>
</dbReference>
<dbReference type="InterPro" id="IPR009057">
    <property type="entry name" value="Homeodomain-like_sf"/>
</dbReference>
<dbReference type="InterPro" id="IPR050109">
    <property type="entry name" value="HTH-type_TetR-like_transc_reg"/>
</dbReference>
<dbReference type="PANTHER" id="PTHR30055">
    <property type="entry name" value="HTH-TYPE TRANSCRIPTIONAL REGULATOR RUTR"/>
    <property type="match status" value="1"/>
</dbReference>
<dbReference type="InterPro" id="IPR036271">
    <property type="entry name" value="Tet_transcr_reg_TetR-rel_C_sf"/>
</dbReference>
<evidence type="ECO:0000313" key="7">
    <source>
        <dbReference type="Proteomes" id="UP000053669"/>
    </source>
</evidence>
<feature type="domain" description="HTH tetR-type" evidence="5">
    <location>
        <begin position="16"/>
        <end position="76"/>
    </location>
</feature>
<dbReference type="Gene3D" id="1.10.357.10">
    <property type="entry name" value="Tetracycline Repressor, domain 2"/>
    <property type="match status" value="1"/>
</dbReference>
<dbReference type="Pfam" id="PF00440">
    <property type="entry name" value="TetR_N"/>
    <property type="match status" value="1"/>
</dbReference>
<dbReference type="SUPFAM" id="SSF46689">
    <property type="entry name" value="Homeodomain-like"/>
    <property type="match status" value="1"/>
</dbReference>
<dbReference type="GO" id="GO:0000976">
    <property type="term" value="F:transcription cis-regulatory region binding"/>
    <property type="evidence" value="ECO:0007669"/>
    <property type="project" value="TreeGrafter"/>
</dbReference>
<dbReference type="AlphaFoldDB" id="A0A124HYI9"/>
<dbReference type="Gene3D" id="1.10.10.60">
    <property type="entry name" value="Homeodomain-like"/>
    <property type="match status" value="1"/>
</dbReference>